<reference evidence="2 3" key="1">
    <citation type="submission" date="2024-09" db="EMBL/GenBank/DDBJ databases">
        <title>Rethinking Asexuality: The Enigmatic Case of Functional Sexual Genes in Lepraria (Stereocaulaceae).</title>
        <authorList>
            <person name="Doellman M."/>
            <person name="Sun Y."/>
            <person name="Barcenas-Pena A."/>
            <person name="Lumbsch H.T."/>
            <person name="Grewe F."/>
        </authorList>
    </citation>
    <scope>NUCLEOTIDE SEQUENCE [LARGE SCALE GENOMIC DNA]</scope>
    <source>
        <strain evidence="2 3">Grewe 0041</strain>
    </source>
</reference>
<dbReference type="Proteomes" id="UP001590951">
    <property type="component" value="Unassembled WGS sequence"/>
</dbReference>
<name>A0ABR4B4B1_9LECA</name>
<dbReference type="Gene3D" id="3.30.70.100">
    <property type="match status" value="2"/>
</dbReference>
<gene>
    <name evidence="2" type="ORF">ABVK25_006948</name>
</gene>
<proteinExistence type="predicted"/>
<sequence>MKLKNKRDNPPPHPPKVHLDSSFEKKQHQPKMPVNELACLKLLPGADILDETLRKKLEHAKEVLEEYTKNPFTFTSQVEDNSYVYIIGRWKSRDEHMKKFINSKENKALLQTLEKQVRIEWIVHYDIEEDIPQMTSPIISISRFFIKPGHREAYQATYDSVEEILTEYQEPHQWPQDDDRVHNELPEFNLGHTHGWRVDKEAEEKEEAVLICGWRVVAAHEGFSGDDRYGEWCKIKQHLEGAEIKHAMPIAFKEVDEVMEELAGKVPKRTVGKM</sequence>
<feature type="region of interest" description="Disordered" evidence="1">
    <location>
        <begin position="1"/>
        <end position="30"/>
    </location>
</feature>
<accession>A0ABR4B4B1</accession>
<dbReference type="PANTHER" id="PTHR42052">
    <property type="entry name" value="ABM DOMAIN-CONTAINING PROTEIN"/>
    <property type="match status" value="1"/>
</dbReference>
<comment type="caution">
    <text evidence="2">The sequence shown here is derived from an EMBL/GenBank/DDBJ whole genome shotgun (WGS) entry which is preliminary data.</text>
</comment>
<evidence type="ECO:0000313" key="2">
    <source>
        <dbReference type="EMBL" id="KAL2052708.1"/>
    </source>
</evidence>
<evidence type="ECO:0008006" key="4">
    <source>
        <dbReference type="Google" id="ProtNLM"/>
    </source>
</evidence>
<feature type="compositionally biased region" description="Basic and acidic residues" evidence="1">
    <location>
        <begin position="1"/>
        <end position="10"/>
    </location>
</feature>
<feature type="compositionally biased region" description="Basic and acidic residues" evidence="1">
    <location>
        <begin position="17"/>
        <end position="27"/>
    </location>
</feature>
<organism evidence="2 3">
    <name type="scientific">Lepraria finkii</name>
    <dbReference type="NCBI Taxonomy" id="1340010"/>
    <lineage>
        <taxon>Eukaryota</taxon>
        <taxon>Fungi</taxon>
        <taxon>Dikarya</taxon>
        <taxon>Ascomycota</taxon>
        <taxon>Pezizomycotina</taxon>
        <taxon>Lecanoromycetes</taxon>
        <taxon>OSLEUM clade</taxon>
        <taxon>Lecanoromycetidae</taxon>
        <taxon>Lecanorales</taxon>
        <taxon>Lecanorineae</taxon>
        <taxon>Stereocaulaceae</taxon>
        <taxon>Lepraria</taxon>
    </lineage>
</organism>
<dbReference type="PANTHER" id="PTHR42052:SF1">
    <property type="entry name" value="ABM DOMAIN-CONTAINING PROTEIN"/>
    <property type="match status" value="1"/>
</dbReference>
<keyword evidence="3" id="KW-1185">Reference proteome</keyword>
<evidence type="ECO:0000256" key="1">
    <source>
        <dbReference type="SAM" id="MobiDB-lite"/>
    </source>
</evidence>
<protein>
    <recommendedName>
        <fullName evidence="4">ABM domain-containing protein</fullName>
    </recommendedName>
</protein>
<evidence type="ECO:0000313" key="3">
    <source>
        <dbReference type="Proteomes" id="UP001590951"/>
    </source>
</evidence>
<dbReference type="EMBL" id="JBHFEH010000025">
    <property type="protein sequence ID" value="KAL2052708.1"/>
    <property type="molecule type" value="Genomic_DNA"/>
</dbReference>